<dbReference type="InterPro" id="IPR037198">
    <property type="entry name" value="MutL_C_sf"/>
</dbReference>
<dbReference type="PANTHER" id="PTHR10073">
    <property type="entry name" value="DNA MISMATCH REPAIR PROTEIN MLH, PMS, MUTL"/>
    <property type="match status" value="1"/>
</dbReference>
<feature type="region of interest" description="Disordered" evidence="4">
    <location>
        <begin position="367"/>
        <end position="400"/>
    </location>
</feature>
<evidence type="ECO:0000259" key="6">
    <source>
        <dbReference type="SMART" id="SM01340"/>
    </source>
</evidence>
<dbReference type="SUPFAM" id="SSF118116">
    <property type="entry name" value="DNA mismatch repair protein MutL"/>
    <property type="match status" value="1"/>
</dbReference>
<dbReference type="InterPro" id="IPR036890">
    <property type="entry name" value="HATPase_C_sf"/>
</dbReference>
<dbReference type="InterPro" id="IPR014762">
    <property type="entry name" value="DNA_mismatch_repair_CS"/>
</dbReference>
<dbReference type="Pfam" id="PF13589">
    <property type="entry name" value="HATPase_c_3"/>
    <property type="match status" value="1"/>
</dbReference>
<dbReference type="InterPro" id="IPR002099">
    <property type="entry name" value="MutL/Mlh/PMS"/>
</dbReference>
<dbReference type="Pfam" id="PF08676">
    <property type="entry name" value="MutL_C"/>
    <property type="match status" value="1"/>
</dbReference>
<reference evidence="7" key="2">
    <citation type="journal article" date="2014" name="ISME J.">
        <title>Microbial stratification in low pH oxic and suboxic macroscopic growths along an acid mine drainage.</title>
        <authorList>
            <person name="Mendez-Garcia C."/>
            <person name="Mesa V."/>
            <person name="Sprenger R.R."/>
            <person name="Richter M."/>
            <person name="Diez M.S."/>
            <person name="Solano J."/>
            <person name="Bargiela R."/>
            <person name="Golyshina O.V."/>
            <person name="Manteca A."/>
            <person name="Ramos J.L."/>
            <person name="Gallego J.R."/>
            <person name="Llorente I."/>
            <person name="Martins Dos Santos V.A."/>
            <person name="Jensen O.N."/>
            <person name="Pelaez A.I."/>
            <person name="Sanchez J."/>
            <person name="Ferrer M."/>
        </authorList>
    </citation>
    <scope>NUCLEOTIDE SEQUENCE</scope>
</reference>
<evidence type="ECO:0000256" key="1">
    <source>
        <dbReference type="ARBA" id="ARBA00006082"/>
    </source>
</evidence>
<dbReference type="InterPro" id="IPR014721">
    <property type="entry name" value="Ribsml_uS5_D2-typ_fold_subgr"/>
</dbReference>
<protein>
    <submittedName>
        <fullName evidence="7">DNA mismatch repair protein MutL</fullName>
    </submittedName>
</protein>
<gene>
    <name evidence="7" type="ORF">B1B_10364</name>
</gene>
<dbReference type="AlphaFoldDB" id="T0ZYD9"/>
<dbReference type="EMBL" id="AUZY01006793">
    <property type="protein sequence ID" value="EQD53226.1"/>
    <property type="molecule type" value="Genomic_DNA"/>
</dbReference>
<comment type="similarity">
    <text evidence="1">Belongs to the DNA mismatch repair MutL/HexB family.</text>
</comment>
<evidence type="ECO:0000259" key="5">
    <source>
        <dbReference type="SMART" id="SM00853"/>
    </source>
</evidence>
<dbReference type="CDD" id="cd16926">
    <property type="entry name" value="HATPase_MutL-MLH-PMS-like"/>
    <property type="match status" value="1"/>
</dbReference>
<dbReference type="InterPro" id="IPR020568">
    <property type="entry name" value="Ribosomal_Su5_D2-typ_SF"/>
</dbReference>
<dbReference type="InterPro" id="IPR013507">
    <property type="entry name" value="DNA_mismatch_S5_2-like"/>
</dbReference>
<dbReference type="HAMAP" id="MF_00149">
    <property type="entry name" value="DNA_mis_repair"/>
    <property type="match status" value="1"/>
</dbReference>
<dbReference type="GO" id="GO:0032300">
    <property type="term" value="C:mismatch repair complex"/>
    <property type="evidence" value="ECO:0007669"/>
    <property type="project" value="InterPro"/>
</dbReference>
<dbReference type="GO" id="GO:0016887">
    <property type="term" value="F:ATP hydrolysis activity"/>
    <property type="evidence" value="ECO:0007669"/>
    <property type="project" value="InterPro"/>
</dbReference>
<feature type="domain" description="DNA mismatch repair protein S5" evidence="6">
    <location>
        <begin position="215"/>
        <end position="334"/>
    </location>
</feature>
<dbReference type="InterPro" id="IPR042121">
    <property type="entry name" value="MutL_C_regsub"/>
</dbReference>
<sequence>MSAATPRSPIRRLAPEIVRRIAAGEVVERPASVVKELVENAVDAGAEEVIVRLEGGGLRRIEVADDGGGIPADELELAIERHATSKLAADGSIEGIRTLGFRGEALAAIASVSKFRIRSRTARVTAAAGITVTGGEILGRFEAGRAVGTTVEVEDLFFNTPARRKFLHAPAAEQMEVLRMIDHLYLAHPAVGIWIEADGREVGAYPATSDLRDAAARVLGPEILHQSFAVDGDLPGGGHVRGVLGRPATAIGHSRGLYLAANGRTIQARAIAQAVRVSYHDYIPKTRYPIGVLHIELPPERLDVNVHPTKREVRFAREAEIADAVRLAVRHALIGAPPPAEPPDPSAKPRAQHFLVETRGVDCSSLPPPPRLDAIAASGPASQRRLDTTEPPTRRAASAGGRPRLTLLGCVGSLYWVAESENGLVLVDQHAASERLLYDALLREGKLARQELVEPITIHLTNTQRAALLAHTEAVRSAGFTVEPFGGDAHRLRSVPSWRGGRARTEGLSALLDELAAGARPTAPDGAVERTAASIACHSAIRAGDPVAPEEMSRVLDALYEGAEAVYSCPHGRPVLLQIPRSRLDRWFLRSGP</sequence>
<proteinExistence type="inferred from homology"/>
<dbReference type="GO" id="GO:0006298">
    <property type="term" value="P:mismatch repair"/>
    <property type="evidence" value="ECO:0007669"/>
    <property type="project" value="InterPro"/>
</dbReference>
<dbReference type="InterPro" id="IPR014790">
    <property type="entry name" value="MutL_C"/>
</dbReference>
<comment type="caution">
    <text evidence="7">The sequence shown here is derived from an EMBL/GenBank/DDBJ whole genome shotgun (WGS) entry which is preliminary data.</text>
</comment>
<keyword evidence="3" id="KW-0234">DNA repair</keyword>
<feature type="domain" description="MutL C-terminal dimerisation" evidence="5">
    <location>
        <begin position="407"/>
        <end position="547"/>
    </location>
</feature>
<dbReference type="InterPro" id="IPR038973">
    <property type="entry name" value="MutL/Mlh/Pms-like"/>
</dbReference>
<dbReference type="PROSITE" id="PS00058">
    <property type="entry name" value="DNA_MISMATCH_REPAIR_1"/>
    <property type="match status" value="1"/>
</dbReference>
<dbReference type="Gene3D" id="3.30.565.10">
    <property type="entry name" value="Histidine kinase-like ATPase, C-terminal domain"/>
    <property type="match status" value="1"/>
</dbReference>
<dbReference type="Gene3D" id="3.30.1540.20">
    <property type="entry name" value="MutL, C-terminal domain, dimerisation subdomain"/>
    <property type="match status" value="1"/>
</dbReference>
<dbReference type="GO" id="GO:0005524">
    <property type="term" value="F:ATP binding"/>
    <property type="evidence" value="ECO:0007669"/>
    <property type="project" value="InterPro"/>
</dbReference>
<dbReference type="GO" id="GO:0140664">
    <property type="term" value="F:ATP-dependent DNA damage sensor activity"/>
    <property type="evidence" value="ECO:0007669"/>
    <property type="project" value="InterPro"/>
</dbReference>
<dbReference type="GO" id="GO:0030983">
    <property type="term" value="F:mismatched DNA binding"/>
    <property type="evidence" value="ECO:0007669"/>
    <property type="project" value="InterPro"/>
</dbReference>
<name>T0ZYD9_9ZZZZ</name>
<dbReference type="SUPFAM" id="SSF55874">
    <property type="entry name" value="ATPase domain of HSP90 chaperone/DNA topoisomerase II/histidine kinase"/>
    <property type="match status" value="1"/>
</dbReference>
<evidence type="ECO:0000256" key="2">
    <source>
        <dbReference type="ARBA" id="ARBA00022763"/>
    </source>
</evidence>
<keyword evidence="2" id="KW-0227">DNA damage</keyword>
<dbReference type="PANTHER" id="PTHR10073:SF12">
    <property type="entry name" value="DNA MISMATCH REPAIR PROTEIN MLH1"/>
    <property type="match status" value="1"/>
</dbReference>
<dbReference type="SMART" id="SM00853">
    <property type="entry name" value="MutL_C"/>
    <property type="match status" value="1"/>
</dbReference>
<dbReference type="Gene3D" id="3.30.1370.100">
    <property type="entry name" value="MutL, C-terminal domain, regulatory subdomain"/>
    <property type="match status" value="1"/>
</dbReference>
<dbReference type="FunFam" id="3.30.565.10:FF:000003">
    <property type="entry name" value="DNA mismatch repair endonuclease MutL"/>
    <property type="match status" value="1"/>
</dbReference>
<dbReference type="InterPro" id="IPR020667">
    <property type="entry name" value="DNA_mismatch_repair_MutL"/>
</dbReference>
<evidence type="ECO:0000256" key="3">
    <source>
        <dbReference type="ARBA" id="ARBA00023204"/>
    </source>
</evidence>
<dbReference type="InterPro" id="IPR042120">
    <property type="entry name" value="MutL_C_dimsub"/>
</dbReference>
<dbReference type="Pfam" id="PF01119">
    <property type="entry name" value="DNA_mis_repair"/>
    <property type="match status" value="1"/>
</dbReference>
<dbReference type="NCBIfam" id="TIGR00585">
    <property type="entry name" value="mutl"/>
    <property type="match status" value="1"/>
</dbReference>
<dbReference type="SUPFAM" id="SSF54211">
    <property type="entry name" value="Ribosomal protein S5 domain 2-like"/>
    <property type="match status" value="1"/>
</dbReference>
<evidence type="ECO:0000256" key="4">
    <source>
        <dbReference type="SAM" id="MobiDB-lite"/>
    </source>
</evidence>
<dbReference type="Gene3D" id="3.30.230.10">
    <property type="match status" value="1"/>
</dbReference>
<organism evidence="7">
    <name type="scientific">mine drainage metagenome</name>
    <dbReference type="NCBI Taxonomy" id="410659"/>
    <lineage>
        <taxon>unclassified sequences</taxon>
        <taxon>metagenomes</taxon>
        <taxon>ecological metagenomes</taxon>
    </lineage>
</organism>
<reference evidence="7" key="1">
    <citation type="submission" date="2013-08" db="EMBL/GenBank/DDBJ databases">
        <authorList>
            <person name="Mendez C."/>
            <person name="Richter M."/>
            <person name="Ferrer M."/>
            <person name="Sanchez J."/>
        </authorList>
    </citation>
    <scope>NUCLEOTIDE SEQUENCE</scope>
</reference>
<evidence type="ECO:0000313" key="7">
    <source>
        <dbReference type="EMBL" id="EQD53226.1"/>
    </source>
</evidence>
<dbReference type="CDD" id="cd00782">
    <property type="entry name" value="MutL_Trans"/>
    <property type="match status" value="1"/>
</dbReference>
<dbReference type="SMART" id="SM01340">
    <property type="entry name" value="DNA_mis_repair"/>
    <property type="match status" value="1"/>
</dbReference>
<accession>T0ZYD9</accession>